<feature type="domain" description="ABC transmembrane type-1" evidence="8">
    <location>
        <begin position="97"/>
        <end position="298"/>
    </location>
</feature>
<reference evidence="9 10" key="1">
    <citation type="submission" date="2017-04" db="EMBL/GenBank/DDBJ databases">
        <authorList>
            <person name="Afonso C.L."/>
            <person name="Miller P.J."/>
            <person name="Scott M.A."/>
            <person name="Spackman E."/>
            <person name="Goraichik I."/>
            <person name="Dimitrov K.M."/>
            <person name="Suarez D.L."/>
            <person name="Swayne D.E."/>
        </authorList>
    </citation>
    <scope>NUCLEOTIDE SEQUENCE [LARGE SCALE GENOMIC DNA]</scope>
    <source>
        <strain evidence="9 10">KR-140</strain>
    </source>
</reference>
<dbReference type="InterPro" id="IPR045621">
    <property type="entry name" value="BPD_transp_1_N"/>
</dbReference>
<evidence type="ECO:0000313" key="10">
    <source>
        <dbReference type="Proteomes" id="UP000192582"/>
    </source>
</evidence>
<dbReference type="SUPFAM" id="SSF161098">
    <property type="entry name" value="MetI-like"/>
    <property type="match status" value="1"/>
</dbReference>
<dbReference type="EMBL" id="FWWU01000006">
    <property type="protein sequence ID" value="SMB83271.1"/>
    <property type="molecule type" value="Genomic_DNA"/>
</dbReference>
<evidence type="ECO:0000256" key="2">
    <source>
        <dbReference type="ARBA" id="ARBA00022448"/>
    </source>
</evidence>
<dbReference type="CDD" id="cd06261">
    <property type="entry name" value="TM_PBP2"/>
    <property type="match status" value="1"/>
</dbReference>
<dbReference type="RefSeq" id="WP_084046425.1">
    <property type="nucleotide sequence ID" value="NZ_FWWU01000006.1"/>
</dbReference>
<keyword evidence="4 7" id="KW-0812">Transmembrane</keyword>
<evidence type="ECO:0000256" key="7">
    <source>
        <dbReference type="RuleBase" id="RU363032"/>
    </source>
</evidence>
<accession>A0A1W1UR36</accession>
<keyword evidence="3" id="KW-1003">Cell membrane</keyword>
<evidence type="ECO:0000256" key="3">
    <source>
        <dbReference type="ARBA" id="ARBA00022475"/>
    </source>
</evidence>
<gene>
    <name evidence="9" type="ORF">SAMN00790413_04336</name>
</gene>
<dbReference type="InterPro" id="IPR000515">
    <property type="entry name" value="MetI-like"/>
</dbReference>
<dbReference type="InterPro" id="IPR035906">
    <property type="entry name" value="MetI-like_sf"/>
</dbReference>
<comment type="subcellular location">
    <subcellularLocation>
        <location evidence="1 7">Cell membrane</location>
        <topology evidence="1 7">Multi-pass membrane protein</topology>
    </subcellularLocation>
</comment>
<name>A0A1W1UR36_9DEIO</name>
<dbReference type="Pfam" id="PF00528">
    <property type="entry name" value="BPD_transp_1"/>
    <property type="match status" value="1"/>
</dbReference>
<dbReference type="AlphaFoldDB" id="A0A1W1UR36"/>
<evidence type="ECO:0000256" key="6">
    <source>
        <dbReference type="ARBA" id="ARBA00023136"/>
    </source>
</evidence>
<feature type="transmembrane region" description="Helical" evidence="7">
    <location>
        <begin position="174"/>
        <end position="191"/>
    </location>
</feature>
<dbReference type="STRING" id="695939.SAMN00790413_04336"/>
<evidence type="ECO:0000256" key="4">
    <source>
        <dbReference type="ARBA" id="ARBA00022692"/>
    </source>
</evidence>
<comment type="similarity">
    <text evidence="7">Belongs to the binding-protein-dependent transport system permease family.</text>
</comment>
<protein>
    <submittedName>
        <fullName evidence="9">Peptide/nickel transport system permease protein</fullName>
    </submittedName>
</protein>
<dbReference type="Gene3D" id="1.10.3720.10">
    <property type="entry name" value="MetI-like"/>
    <property type="match status" value="1"/>
</dbReference>
<evidence type="ECO:0000313" key="9">
    <source>
        <dbReference type="EMBL" id="SMB83271.1"/>
    </source>
</evidence>
<keyword evidence="2 7" id="KW-0813">Transport</keyword>
<dbReference type="PANTHER" id="PTHR43163:SF6">
    <property type="entry name" value="DIPEPTIDE TRANSPORT SYSTEM PERMEASE PROTEIN DPPB-RELATED"/>
    <property type="match status" value="1"/>
</dbReference>
<evidence type="ECO:0000256" key="1">
    <source>
        <dbReference type="ARBA" id="ARBA00004651"/>
    </source>
</evidence>
<dbReference type="Proteomes" id="UP000192582">
    <property type="component" value="Unassembled WGS sequence"/>
</dbReference>
<sequence>MLTFALKRLAGTLPVLLGVTLLVFGLLRLTPGDPLTALVGDELGGISATQLAQLRRQYGLDGPWYVQYGAFMEKLAGGDLVSLRTQRPVVEEIAARFPYTLQLTVVAVFLAALIAVPLGVIAALRRGSPADLLVMGLALLGVSVPTFWLGIMLMLAFALGLGWLPPSGSGGPEYFVLPTATLTFASVALIARMTRASLLETLDQDYVRTARAKGLRESRVVTRHALRSALVPIVTVIGLEFGALLSGAAVTETIFAWPGLGRLTVQAIASRDLPLIEGIVIFTAVLYTLVNLTVDLLYAALNPRIRLQYA</sequence>
<feature type="transmembrane region" description="Helical" evidence="7">
    <location>
        <begin position="279"/>
        <end position="301"/>
    </location>
</feature>
<keyword evidence="5 7" id="KW-1133">Transmembrane helix</keyword>
<feature type="transmembrane region" description="Helical" evidence="7">
    <location>
        <begin position="136"/>
        <end position="162"/>
    </location>
</feature>
<feature type="transmembrane region" description="Helical" evidence="7">
    <location>
        <begin position="99"/>
        <end position="124"/>
    </location>
</feature>
<keyword evidence="10" id="KW-1185">Reference proteome</keyword>
<proteinExistence type="inferred from homology"/>
<organism evidence="9 10">
    <name type="scientific">Deinococcus hopiensis KR-140</name>
    <dbReference type="NCBI Taxonomy" id="695939"/>
    <lineage>
        <taxon>Bacteria</taxon>
        <taxon>Thermotogati</taxon>
        <taxon>Deinococcota</taxon>
        <taxon>Deinococci</taxon>
        <taxon>Deinococcales</taxon>
        <taxon>Deinococcaceae</taxon>
        <taxon>Deinococcus</taxon>
    </lineage>
</organism>
<evidence type="ECO:0000256" key="5">
    <source>
        <dbReference type="ARBA" id="ARBA00022989"/>
    </source>
</evidence>
<dbReference type="Pfam" id="PF19300">
    <property type="entry name" value="BPD_transp_1_N"/>
    <property type="match status" value="1"/>
</dbReference>
<keyword evidence="6 7" id="KW-0472">Membrane</keyword>
<dbReference type="PROSITE" id="PS50928">
    <property type="entry name" value="ABC_TM1"/>
    <property type="match status" value="1"/>
</dbReference>
<evidence type="ECO:0000259" key="8">
    <source>
        <dbReference type="PROSITE" id="PS50928"/>
    </source>
</evidence>
<dbReference type="PANTHER" id="PTHR43163">
    <property type="entry name" value="DIPEPTIDE TRANSPORT SYSTEM PERMEASE PROTEIN DPPB-RELATED"/>
    <property type="match status" value="1"/>
</dbReference>
<dbReference type="OrthoDB" id="9773221at2"/>
<feature type="transmembrane region" description="Helical" evidence="7">
    <location>
        <begin position="229"/>
        <end position="250"/>
    </location>
</feature>
<dbReference type="GO" id="GO:0005886">
    <property type="term" value="C:plasma membrane"/>
    <property type="evidence" value="ECO:0007669"/>
    <property type="project" value="UniProtKB-SubCell"/>
</dbReference>
<dbReference type="GO" id="GO:0055085">
    <property type="term" value="P:transmembrane transport"/>
    <property type="evidence" value="ECO:0007669"/>
    <property type="project" value="InterPro"/>
</dbReference>